<keyword evidence="3" id="KW-0812">Transmembrane</keyword>
<dbReference type="Proteomes" id="UP000030661">
    <property type="component" value="Unassembled WGS sequence"/>
</dbReference>
<reference evidence="4" key="1">
    <citation type="journal article" date="2015" name="PeerJ">
        <title>First genomic representation of candidate bacterial phylum KSB3 points to enhanced environmental sensing as a trigger of wastewater bulking.</title>
        <authorList>
            <person name="Sekiguchi Y."/>
            <person name="Ohashi A."/>
            <person name="Parks D.H."/>
            <person name="Yamauchi T."/>
            <person name="Tyson G.W."/>
            <person name="Hugenholtz P."/>
        </authorList>
    </citation>
    <scope>NUCLEOTIDE SEQUENCE [LARGE SCALE GENOMIC DNA]</scope>
</reference>
<accession>A0A081BUQ7</accession>
<organism evidence="4">
    <name type="scientific">Vecturithrix granuli</name>
    <dbReference type="NCBI Taxonomy" id="1499967"/>
    <lineage>
        <taxon>Bacteria</taxon>
        <taxon>Candidatus Moduliflexota</taxon>
        <taxon>Candidatus Vecturitrichia</taxon>
        <taxon>Candidatus Vecturitrichales</taxon>
        <taxon>Candidatus Vecturitrichaceae</taxon>
        <taxon>Candidatus Vecturithrix</taxon>
    </lineage>
</organism>
<name>A0A081BUQ7_VECG1</name>
<evidence type="ECO:0000313" key="5">
    <source>
        <dbReference type="Proteomes" id="UP000030661"/>
    </source>
</evidence>
<keyword evidence="5" id="KW-1185">Reference proteome</keyword>
<keyword evidence="2" id="KW-0175">Coiled coil</keyword>
<feature type="repeat" description="TPR" evidence="1">
    <location>
        <begin position="191"/>
        <end position="224"/>
    </location>
</feature>
<protein>
    <submittedName>
        <fullName evidence="4">Tfp pilus assembly protein PilF</fullName>
    </submittedName>
</protein>
<feature type="transmembrane region" description="Helical" evidence="3">
    <location>
        <begin position="505"/>
        <end position="522"/>
    </location>
</feature>
<evidence type="ECO:0000256" key="2">
    <source>
        <dbReference type="SAM" id="Coils"/>
    </source>
</evidence>
<dbReference type="InterPro" id="IPR019734">
    <property type="entry name" value="TPR_rpt"/>
</dbReference>
<dbReference type="PROSITE" id="PS50005">
    <property type="entry name" value="TPR"/>
    <property type="match status" value="1"/>
</dbReference>
<dbReference type="AlphaFoldDB" id="A0A081BUQ7"/>
<evidence type="ECO:0000256" key="1">
    <source>
        <dbReference type="PROSITE-ProRule" id="PRU00339"/>
    </source>
</evidence>
<feature type="coiled-coil region" evidence="2">
    <location>
        <begin position="354"/>
        <end position="381"/>
    </location>
</feature>
<proteinExistence type="predicted"/>
<evidence type="ECO:0000256" key="3">
    <source>
        <dbReference type="SAM" id="Phobius"/>
    </source>
</evidence>
<dbReference type="EMBL" id="DF820464">
    <property type="protein sequence ID" value="GAK56062.1"/>
    <property type="molecule type" value="Genomic_DNA"/>
</dbReference>
<keyword evidence="1" id="KW-0802">TPR repeat</keyword>
<dbReference type="Pfam" id="PF13181">
    <property type="entry name" value="TPR_8"/>
    <property type="match status" value="1"/>
</dbReference>
<dbReference type="SUPFAM" id="SSF48452">
    <property type="entry name" value="TPR-like"/>
    <property type="match status" value="1"/>
</dbReference>
<dbReference type="HOGENOM" id="CLU_492341_0_0_0"/>
<keyword evidence="3" id="KW-1133">Transmembrane helix</keyword>
<dbReference type="InterPro" id="IPR011990">
    <property type="entry name" value="TPR-like_helical_dom_sf"/>
</dbReference>
<dbReference type="Gene3D" id="1.25.40.10">
    <property type="entry name" value="Tetratricopeptide repeat domain"/>
    <property type="match status" value="1"/>
</dbReference>
<dbReference type="SMART" id="SM00028">
    <property type="entry name" value="TPR"/>
    <property type="match status" value="4"/>
</dbReference>
<gene>
    <name evidence="4" type="ORF">U27_03024</name>
</gene>
<feature type="transmembrane region" description="Helical" evidence="3">
    <location>
        <begin position="477"/>
        <end position="499"/>
    </location>
</feature>
<evidence type="ECO:0000313" key="4">
    <source>
        <dbReference type="EMBL" id="GAK56062.1"/>
    </source>
</evidence>
<keyword evidence="3" id="KW-0472">Membrane</keyword>
<sequence>MSKRCWTCGTHVENWSYTCPSCQPVKELQELRKSVQCDVANASPENTTKFYCFGFPVLRQIQLKAFTLLEEKCSERFSDIASAVEWGFGEIEWQLVLQTEALHHLDDELNMPGQIQANEWRHIAEKLRVRGVLEESEEFYLKALDLNRLDYRMYAGLAETYLQGNQFDKARNFLEKSLPHAPAIPNFDYKCYSYRLLGHIYACEENYREAFTALRSSIELSPNYTDGCYDYAQYAVFVDQKEESLNSLQKAIVTPLYFSLAQTEKNFDPMRGDVQSSLFRIGLTRKLSVQYFPGLFALAKYWAKVGNTQSCLSLLNQLINREPGFFEMTQSAKALEPLKNEVQQLLSTLKSEAFHKAEKAVNEAENALNAVKETVSEVKQTADRVGVTYVLKSDIMYKNAETTLQRARDMLNSGSYVELLEVVSIAEQAVNLGIEAKTEVDKEWENNIAHRVKHRSGRRSKKSKTSYLKFWKLLDQFIFWPIIIGLIFAAIEVFIAVFIAISYTVFFGGIFVGIFIGILIGIQEEGNKIKKFFRHTSLGHKLKFSNMFRRQKF</sequence>
<dbReference type="STRING" id="1499967.U27_03024"/>